<feature type="transmembrane region" description="Helical" evidence="8">
    <location>
        <begin position="128"/>
        <end position="147"/>
    </location>
</feature>
<dbReference type="EMBL" id="BPLQ01002227">
    <property type="protein sequence ID" value="GIX90218.1"/>
    <property type="molecule type" value="Genomic_DNA"/>
</dbReference>
<evidence type="ECO:0000256" key="2">
    <source>
        <dbReference type="ARBA" id="ARBA00022692"/>
    </source>
</evidence>
<evidence type="ECO:0000256" key="6">
    <source>
        <dbReference type="SAM" id="Coils"/>
    </source>
</evidence>
<comment type="subcellular location">
    <subcellularLocation>
        <location evidence="1">Membrane</location>
    </subcellularLocation>
</comment>
<evidence type="ECO:0000256" key="3">
    <source>
        <dbReference type="ARBA" id="ARBA00022989"/>
    </source>
</evidence>
<dbReference type="AlphaFoldDB" id="A0AAV4P0X6"/>
<keyword evidence="10" id="KW-1185">Reference proteome</keyword>
<comment type="caution">
    <text evidence="9">The sequence shown here is derived from an EMBL/GenBank/DDBJ whole genome shotgun (WGS) entry which is preliminary data.</text>
</comment>
<comment type="similarity">
    <text evidence="5">Belongs to the anion channel-forming bestrophin (TC 1.A.46) family. Calcium-sensitive chloride channel subfamily.</text>
</comment>
<reference evidence="9 10" key="1">
    <citation type="submission" date="2021-06" db="EMBL/GenBank/DDBJ databases">
        <title>Caerostris darwini draft genome.</title>
        <authorList>
            <person name="Kono N."/>
            <person name="Arakawa K."/>
        </authorList>
    </citation>
    <scope>NUCLEOTIDE SEQUENCE [LARGE SCALE GENOMIC DNA]</scope>
</reference>
<evidence type="ECO:0000256" key="7">
    <source>
        <dbReference type="SAM" id="MobiDB-lite"/>
    </source>
</evidence>
<dbReference type="GO" id="GO:0016020">
    <property type="term" value="C:membrane"/>
    <property type="evidence" value="ECO:0007669"/>
    <property type="project" value="UniProtKB-SubCell"/>
</dbReference>
<dbReference type="PANTHER" id="PTHR10736">
    <property type="entry name" value="BESTROPHIN"/>
    <property type="match status" value="1"/>
</dbReference>
<keyword evidence="2 8" id="KW-0812">Transmembrane</keyword>
<name>A0AAV4P0X6_9ARAC</name>
<keyword evidence="6" id="KW-0175">Coiled coil</keyword>
<feature type="region of interest" description="Disordered" evidence="7">
    <location>
        <begin position="622"/>
        <end position="670"/>
    </location>
</feature>
<evidence type="ECO:0000256" key="4">
    <source>
        <dbReference type="ARBA" id="ARBA00023136"/>
    </source>
</evidence>
<feature type="compositionally biased region" description="Polar residues" evidence="7">
    <location>
        <begin position="424"/>
        <end position="470"/>
    </location>
</feature>
<accession>A0AAV4P0X6</accession>
<feature type="transmembrane region" description="Helical" evidence="8">
    <location>
        <begin position="75"/>
        <end position="95"/>
    </location>
</feature>
<feature type="compositionally biased region" description="Low complexity" evidence="7">
    <location>
        <begin position="471"/>
        <end position="480"/>
    </location>
</feature>
<feature type="transmembrane region" description="Helical" evidence="8">
    <location>
        <begin position="234"/>
        <end position="257"/>
    </location>
</feature>
<dbReference type="GO" id="GO:0005254">
    <property type="term" value="F:chloride channel activity"/>
    <property type="evidence" value="ECO:0007669"/>
    <property type="project" value="InterPro"/>
</dbReference>
<dbReference type="PANTHER" id="PTHR10736:SF0">
    <property type="entry name" value="BESTROPHIN HOMOLOG"/>
    <property type="match status" value="1"/>
</dbReference>
<protein>
    <submittedName>
        <fullName evidence="9">Bestrophin-3</fullName>
    </submittedName>
</protein>
<keyword evidence="4 8" id="KW-0472">Membrane</keyword>
<feature type="coiled-coil region" evidence="6">
    <location>
        <begin position="821"/>
        <end position="855"/>
    </location>
</feature>
<evidence type="ECO:0000313" key="9">
    <source>
        <dbReference type="EMBL" id="GIX90218.1"/>
    </source>
</evidence>
<sequence>MTVSYSLDVSKAQFCGFTKLLARWKGSIYKILWREFLIFCLAYAVISALYRSYFSLEQKILFEKLVVFVDSFTDLIPLSFVLGFYVSLVIGRWWGQYQTIPWPDRICFMIASYVQGSDERSRMIRRTLGRYVILAQALTYQAVSTAVKRRFPTTQHLVQAGIMTKEEQTVFEKISFSYGKWWIPCHWFTALATRARKEGRIKDSVCLNGLLQESYDYRNSCAIMFGYDWISVPLVYTQVVTIATYMYCLALIIGRQYLDPARGYPKNEIDLYIPLFTLLQFFFYVGWLKVAEQILNPYGEDDDDFELNWCLDRSVHIAYLVVDKLQLKHPKVTKDFFWDEMEPVLPQTRHSAKFFVHPNLGSAYDLEVGDADYLPLDEFLEQDTEDNMYKSGSVKREDEYRPSLIRRLLSSGFRQSRRKKTLRKVNSSSYNTALQSHSNSAFDSNNDRNASPNRKTPLSSPTASLNNAILTSSTRSRTSTMSFRPNSLTLHRSKTYHLQEAEKKTYKLQQLNSAPERSLENRVIPVVKTISAPQEKVAEKSQPPTPEVEDDCFEEDFKEADEENTLMPSIPEETSKASSLTNMELEATNCSENPLQQPQNVQHLMHEENKALEELDNSALATEHEQTKEPPAHELCCPANNDDIYSDKKKEESSSDEGDIEPEDSKMDTIKKDIPVIIDLEENKEHVHADSCIHLTNMETKATNCSENPLQQLQNVQHLMHEVNGALEERDSSALATEHEQTKEPPAPELCCSSNYGDISSDKKKEESSSDEGDVEPGDIKMKTIKNDTSVVIDLEENKEHGHADSFIHLTNNEMEITNCSENSLQQLQNVQNLMQEANKALEALDSSILALEHDQTKEPTADELCCSSINDDIYSR</sequence>
<organism evidence="9 10">
    <name type="scientific">Caerostris darwini</name>
    <dbReference type="NCBI Taxonomy" id="1538125"/>
    <lineage>
        <taxon>Eukaryota</taxon>
        <taxon>Metazoa</taxon>
        <taxon>Ecdysozoa</taxon>
        <taxon>Arthropoda</taxon>
        <taxon>Chelicerata</taxon>
        <taxon>Arachnida</taxon>
        <taxon>Araneae</taxon>
        <taxon>Araneomorphae</taxon>
        <taxon>Entelegynae</taxon>
        <taxon>Araneoidea</taxon>
        <taxon>Araneidae</taxon>
        <taxon>Caerostris</taxon>
    </lineage>
</organism>
<feature type="compositionally biased region" description="Basic and acidic residues" evidence="7">
    <location>
        <begin position="622"/>
        <end position="632"/>
    </location>
</feature>
<proteinExistence type="inferred from homology"/>
<evidence type="ECO:0000313" key="10">
    <source>
        <dbReference type="Proteomes" id="UP001054837"/>
    </source>
</evidence>
<dbReference type="Proteomes" id="UP001054837">
    <property type="component" value="Unassembled WGS sequence"/>
</dbReference>
<feature type="compositionally biased region" description="Basic and acidic residues" evidence="7">
    <location>
        <begin position="731"/>
        <end position="743"/>
    </location>
</feature>
<dbReference type="InterPro" id="IPR021134">
    <property type="entry name" value="Bestrophin-like"/>
</dbReference>
<keyword evidence="3 8" id="KW-1133">Transmembrane helix</keyword>
<feature type="region of interest" description="Disordered" evidence="7">
    <location>
        <begin position="415"/>
        <end position="482"/>
    </location>
</feature>
<feature type="transmembrane region" description="Helical" evidence="8">
    <location>
        <begin position="269"/>
        <end position="287"/>
    </location>
</feature>
<feature type="transmembrane region" description="Helical" evidence="8">
    <location>
        <begin position="31"/>
        <end position="50"/>
    </location>
</feature>
<feature type="region of interest" description="Disordered" evidence="7">
    <location>
        <begin position="731"/>
        <end position="780"/>
    </location>
</feature>
<evidence type="ECO:0000256" key="8">
    <source>
        <dbReference type="SAM" id="Phobius"/>
    </source>
</evidence>
<dbReference type="Pfam" id="PF01062">
    <property type="entry name" value="Bestrophin"/>
    <property type="match status" value="1"/>
</dbReference>
<evidence type="ECO:0000256" key="5">
    <source>
        <dbReference type="ARBA" id="ARBA00034769"/>
    </source>
</evidence>
<evidence type="ECO:0000256" key="1">
    <source>
        <dbReference type="ARBA" id="ARBA00004370"/>
    </source>
</evidence>
<dbReference type="InterPro" id="IPR000615">
    <property type="entry name" value="Bestrophin"/>
</dbReference>
<gene>
    <name evidence="9" type="primary">BEST3</name>
    <name evidence="9" type="ORF">CDAR_559441</name>
</gene>